<name>A0A0F9W0V9_9ZZZZ</name>
<dbReference type="AlphaFoldDB" id="A0A0F9W0V9"/>
<accession>A0A0F9W0V9</accession>
<proteinExistence type="predicted"/>
<sequence length="85" mass="10174">MPLRVLFHETYLSHFQLFQGYILHPDITAWECHACSINNARDCMRIMSAFLSELDARLVPAENMFFKWRPFWWVSQREMTYSAVA</sequence>
<evidence type="ECO:0000313" key="1">
    <source>
        <dbReference type="EMBL" id="KKO10921.1"/>
    </source>
</evidence>
<comment type="caution">
    <text evidence="1">The sequence shown here is derived from an EMBL/GenBank/DDBJ whole genome shotgun (WGS) entry which is preliminary data.</text>
</comment>
<protein>
    <submittedName>
        <fullName evidence="1">Uncharacterized protein</fullName>
    </submittedName>
</protein>
<reference evidence="1" key="1">
    <citation type="journal article" date="2015" name="Nature">
        <title>Complex archaea that bridge the gap between prokaryotes and eukaryotes.</title>
        <authorList>
            <person name="Spang A."/>
            <person name="Saw J.H."/>
            <person name="Jorgensen S.L."/>
            <person name="Zaremba-Niedzwiedzka K."/>
            <person name="Martijn J."/>
            <person name="Lind A.E."/>
            <person name="van Eijk R."/>
            <person name="Schleper C."/>
            <person name="Guy L."/>
            <person name="Ettema T.J."/>
        </authorList>
    </citation>
    <scope>NUCLEOTIDE SEQUENCE</scope>
</reference>
<organism evidence="1">
    <name type="scientific">marine sediment metagenome</name>
    <dbReference type="NCBI Taxonomy" id="412755"/>
    <lineage>
        <taxon>unclassified sequences</taxon>
        <taxon>metagenomes</taxon>
        <taxon>ecological metagenomes</taxon>
    </lineage>
</organism>
<dbReference type="EMBL" id="LAZR01000004">
    <property type="protein sequence ID" value="KKO10921.1"/>
    <property type="molecule type" value="Genomic_DNA"/>
</dbReference>
<gene>
    <name evidence="1" type="ORF">LCGC14_0024040</name>
</gene>